<dbReference type="Proteomes" id="UP000827986">
    <property type="component" value="Unassembled WGS sequence"/>
</dbReference>
<feature type="region of interest" description="Disordered" evidence="1">
    <location>
        <begin position="117"/>
        <end position="137"/>
    </location>
</feature>
<name>A0A9D3XN97_9SAUR</name>
<dbReference type="AlphaFoldDB" id="A0A9D3XN97"/>
<evidence type="ECO:0000313" key="3">
    <source>
        <dbReference type="Proteomes" id="UP000827986"/>
    </source>
</evidence>
<evidence type="ECO:0000313" key="2">
    <source>
        <dbReference type="EMBL" id="KAH1183011.1"/>
    </source>
</evidence>
<protein>
    <submittedName>
        <fullName evidence="2">Uncharacterized protein</fullName>
    </submittedName>
</protein>
<comment type="caution">
    <text evidence="2">The sequence shown here is derived from an EMBL/GenBank/DDBJ whole genome shotgun (WGS) entry which is preliminary data.</text>
</comment>
<gene>
    <name evidence="2" type="ORF">KIL84_004503</name>
</gene>
<keyword evidence="3" id="KW-1185">Reference proteome</keyword>
<organism evidence="2 3">
    <name type="scientific">Mauremys mutica</name>
    <name type="common">yellowpond turtle</name>
    <dbReference type="NCBI Taxonomy" id="74926"/>
    <lineage>
        <taxon>Eukaryota</taxon>
        <taxon>Metazoa</taxon>
        <taxon>Chordata</taxon>
        <taxon>Craniata</taxon>
        <taxon>Vertebrata</taxon>
        <taxon>Euteleostomi</taxon>
        <taxon>Archelosauria</taxon>
        <taxon>Testudinata</taxon>
        <taxon>Testudines</taxon>
        <taxon>Cryptodira</taxon>
        <taxon>Durocryptodira</taxon>
        <taxon>Testudinoidea</taxon>
        <taxon>Geoemydidae</taxon>
        <taxon>Geoemydinae</taxon>
        <taxon>Mauremys</taxon>
    </lineage>
</organism>
<evidence type="ECO:0000256" key="1">
    <source>
        <dbReference type="SAM" id="MobiDB-lite"/>
    </source>
</evidence>
<accession>A0A9D3XN97</accession>
<reference evidence="2" key="1">
    <citation type="submission" date="2021-09" db="EMBL/GenBank/DDBJ databases">
        <title>The genome of Mauremys mutica provides insights into the evolution of semi-aquatic lifestyle.</title>
        <authorList>
            <person name="Gong S."/>
            <person name="Gao Y."/>
        </authorList>
    </citation>
    <scope>NUCLEOTIDE SEQUENCE</scope>
    <source>
        <strain evidence="2">MM-2020</strain>
        <tissue evidence="2">Muscle</tissue>
    </source>
</reference>
<dbReference type="EMBL" id="JAHDVG010000466">
    <property type="protein sequence ID" value="KAH1183011.1"/>
    <property type="molecule type" value="Genomic_DNA"/>
</dbReference>
<proteinExistence type="predicted"/>
<sequence length="137" mass="14839">MKRTMGGGKCTITPPPRLLHLGFRIQWGARSGQEGRLVSLLGIGTVSLTQQRHPAGEALRMLGPGCREPWSLAVRGGKEICFLPLAALSCYTENAGSAADHAKRKQSAKLTKKSTMQELEFDSNLSPSKQCKTVPYS</sequence>